<accession>A0ABN9GNV7</accession>
<sequence length="41" mass="4633">MFLVHCIREAHSFETLEQYEYVLGAGKGGLTIGELRHCPRA</sequence>
<comment type="caution">
    <text evidence="1">The sequence shown here is derived from an EMBL/GenBank/DDBJ whole genome shotgun (WGS) entry which is preliminary data.</text>
</comment>
<reference evidence="1" key="1">
    <citation type="submission" date="2023-05" db="EMBL/GenBank/DDBJ databases">
        <authorList>
            <person name="Stuckert A."/>
        </authorList>
    </citation>
    <scope>NUCLEOTIDE SEQUENCE</scope>
</reference>
<organism evidence="1 2">
    <name type="scientific">Staurois parvus</name>
    <dbReference type="NCBI Taxonomy" id="386267"/>
    <lineage>
        <taxon>Eukaryota</taxon>
        <taxon>Metazoa</taxon>
        <taxon>Chordata</taxon>
        <taxon>Craniata</taxon>
        <taxon>Vertebrata</taxon>
        <taxon>Euteleostomi</taxon>
        <taxon>Amphibia</taxon>
        <taxon>Batrachia</taxon>
        <taxon>Anura</taxon>
        <taxon>Neobatrachia</taxon>
        <taxon>Ranoidea</taxon>
        <taxon>Ranidae</taxon>
        <taxon>Staurois</taxon>
    </lineage>
</organism>
<gene>
    <name evidence="1" type="ORF">SPARVUS_LOCUS14425284</name>
</gene>
<evidence type="ECO:0000313" key="2">
    <source>
        <dbReference type="Proteomes" id="UP001162483"/>
    </source>
</evidence>
<dbReference type="Proteomes" id="UP001162483">
    <property type="component" value="Unassembled WGS sequence"/>
</dbReference>
<evidence type="ECO:0000313" key="1">
    <source>
        <dbReference type="EMBL" id="CAI9610534.1"/>
    </source>
</evidence>
<dbReference type="EMBL" id="CATNWA010018972">
    <property type="protein sequence ID" value="CAI9610534.1"/>
    <property type="molecule type" value="Genomic_DNA"/>
</dbReference>
<proteinExistence type="predicted"/>
<name>A0ABN9GNV7_9NEOB</name>
<keyword evidence="2" id="KW-1185">Reference proteome</keyword>
<protein>
    <submittedName>
        <fullName evidence="1">Uncharacterized protein</fullName>
    </submittedName>
</protein>